<proteinExistence type="predicted"/>
<feature type="region of interest" description="Disordered" evidence="1">
    <location>
        <begin position="57"/>
        <end position="94"/>
    </location>
</feature>
<comment type="caution">
    <text evidence="2">The sequence shown here is derived from an EMBL/GenBank/DDBJ whole genome shotgun (WGS) entry which is preliminary data.</text>
</comment>
<sequence>MCVLFDSTRSRLKFWDFSLDTPHLPSASTRLKLKRMRRPGFVMLCLLSVGIPFRKGEIHDEGDESQSESDSGAEGKEDWDVEEGAEGIDDGGGADIDARIAQRAAQAFNRAAAANADAILSSAAVASPPPSLTVDADSHLSPPLDQTPPDPSTPTTNQTNMSGKQYGDPVSRCLSYAGFEAPAAQEEAAETQREGKECAHCAYPEEPGCMWNQDSWFRRISPSNRCTSPCSFLSILLAATLRNLDDPHSIGPLCFDGPRARPVQERGENLRELRDSNDENAVLSINSVASTN</sequence>
<gene>
    <name evidence="2" type="ORF">MSAN_00446100</name>
</gene>
<keyword evidence="3" id="KW-1185">Reference proteome</keyword>
<dbReference type="Proteomes" id="UP000623467">
    <property type="component" value="Unassembled WGS sequence"/>
</dbReference>
<dbReference type="EMBL" id="JACAZH010000002">
    <property type="protein sequence ID" value="KAF7375578.1"/>
    <property type="molecule type" value="Genomic_DNA"/>
</dbReference>
<name>A0A8H6ZAY3_9AGAR</name>
<accession>A0A8H6ZAY3</accession>
<reference evidence="2" key="1">
    <citation type="submission" date="2020-05" db="EMBL/GenBank/DDBJ databases">
        <title>Mycena genomes resolve the evolution of fungal bioluminescence.</title>
        <authorList>
            <person name="Tsai I.J."/>
        </authorList>
    </citation>
    <scope>NUCLEOTIDE SEQUENCE</scope>
    <source>
        <strain evidence="2">160909Yilan</strain>
    </source>
</reference>
<dbReference type="AlphaFoldDB" id="A0A8H6ZAY3"/>
<evidence type="ECO:0000313" key="2">
    <source>
        <dbReference type="EMBL" id="KAF7375578.1"/>
    </source>
</evidence>
<evidence type="ECO:0000256" key="1">
    <source>
        <dbReference type="SAM" id="MobiDB-lite"/>
    </source>
</evidence>
<evidence type="ECO:0000313" key="3">
    <source>
        <dbReference type="Proteomes" id="UP000623467"/>
    </source>
</evidence>
<protein>
    <submittedName>
        <fullName evidence="2">Uncharacterized protein</fullName>
    </submittedName>
</protein>
<feature type="compositionally biased region" description="Acidic residues" evidence="1">
    <location>
        <begin position="79"/>
        <end position="89"/>
    </location>
</feature>
<organism evidence="2 3">
    <name type="scientific">Mycena sanguinolenta</name>
    <dbReference type="NCBI Taxonomy" id="230812"/>
    <lineage>
        <taxon>Eukaryota</taxon>
        <taxon>Fungi</taxon>
        <taxon>Dikarya</taxon>
        <taxon>Basidiomycota</taxon>
        <taxon>Agaricomycotina</taxon>
        <taxon>Agaricomycetes</taxon>
        <taxon>Agaricomycetidae</taxon>
        <taxon>Agaricales</taxon>
        <taxon>Marasmiineae</taxon>
        <taxon>Mycenaceae</taxon>
        <taxon>Mycena</taxon>
    </lineage>
</organism>
<feature type="region of interest" description="Disordered" evidence="1">
    <location>
        <begin position="126"/>
        <end position="165"/>
    </location>
</feature>